<evidence type="ECO:0000256" key="5">
    <source>
        <dbReference type="ARBA" id="ARBA00029447"/>
    </source>
</evidence>
<reference evidence="10 11" key="1">
    <citation type="submission" date="2024-09" db="EMBL/GenBank/DDBJ databases">
        <authorList>
            <person name="Sun Q."/>
            <person name="Mori K."/>
        </authorList>
    </citation>
    <scope>NUCLEOTIDE SEQUENCE [LARGE SCALE GENOMIC DNA]</scope>
    <source>
        <strain evidence="10 11">CCM 7759</strain>
    </source>
</reference>
<feature type="transmembrane region" description="Helical" evidence="7">
    <location>
        <begin position="188"/>
        <end position="209"/>
    </location>
</feature>
<dbReference type="EMBL" id="JBHLWN010000008">
    <property type="protein sequence ID" value="MFC0211034.1"/>
    <property type="molecule type" value="Genomic_DNA"/>
</dbReference>
<dbReference type="SMART" id="SM00304">
    <property type="entry name" value="HAMP"/>
    <property type="match status" value="1"/>
</dbReference>
<dbReference type="Proteomes" id="UP001589776">
    <property type="component" value="Unassembled WGS sequence"/>
</dbReference>
<evidence type="ECO:0000256" key="3">
    <source>
        <dbReference type="ARBA" id="ARBA00023136"/>
    </source>
</evidence>
<name>A0ABV6DEF8_9BACL</name>
<organism evidence="10 11">
    <name type="scientific">Paenibacillus chartarius</name>
    <dbReference type="NCBI Taxonomy" id="747481"/>
    <lineage>
        <taxon>Bacteria</taxon>
        <taxon>Bacillati</taxon>
        <taxon>Bacillota</taxon>
        <taxon>Bacilli</taxon>
        <taxon>Bacillales</taxon>
        <taxon>Paenibacillaceae</taxon>
        <taxon>Paenibacillus</taxon>
    </lineage>
</organism>
<evidence type="ECO:0000256" key="4">
    <source>
        <dbReference type="ARBA" id="ARBA00023224"/>
    </source>
</evidence>
<sequence>MRIGFRLGRSLSWKMMGTFAVISLLVGAVSALAVTYLQRVDSSYGTLLNKNARTALLASEIRGQTLLQNGMLFSYLVQPDADKVKMMEEANDRLQSQIAQVSALFPGEQGEEIVKQMDEGAANYTRLTQKVVDYVNRGQAGLAKTEAEAWAIPATEMLIKAADTLENSAVQALAAGEQDNRQLVRMTIQTLVGASVAAFILAIGIGFLLSRLIVRPVRSLSVTAGRIAACDLTADDVRVRNRDEIRDVAEAFNRMKANLREVIGRMGENAHQVAGTASALNEHARGMRDSAERIAGVVEEISAGADMQADGVQAGVTEMERMQQDTADIAEAAAIAQSTSAVAVEAASVGQTAVDKTIAQMEVIQGQMRELASRVQQLGSHSERIGTAVELISHIARQTNLLALNASIEASRAGEAGRGFAVVAGEVRKLSQQTEQAAAEVAQWAGSLQEETGRVAASTEAGVQEAANGIEAVRRAGEAFERTLGAVSTAAGQFAAVSERTALIVQRTAQATSAIRSIDEVASQTAAGAREVSGEVVSQAERMDDIARAAAELSAMADELNRMMLQFRL</sequence>
<keyword evidence="7" id="KW-1133">Transmembrane helix</keyword>
<evidence type="ECO:0000313" key="11">
    <source>
        <dbReference type="Proteomes" id="UP001589776"/>
    </source>
</evidence>
<dbReference type="Gene3D" id="6.10.340.10">
    <property type="match status" value="1"/>
</dbReference>
<evidence type="ECO:0000313" key="10">
    <source>
        <dbReference type="EMBL" id="MFC0211034.1"/>
    </source>
</evidence>
<keyword evidence="2" id="KW-1003">Cell membrane</keyword>
<dbReference type="PROSITE" id="PS50111">
    <property type="entry name" value="CHEMOTAXIS_TRANSDUC_2"/>
    <property type="match status" value="1"/>
</dbReference>
<proteinExistence type="inferred from homology"/>
<comment type="caution">
    <text evidence="10">The sequence shown here is derived from an EMBL/GenBank/DDBJ whole genome shotgun (WGS) entry which is preliminary data.</text>
</comment>
<dbReference type="SUPFAM" id="SSF58104">
    <property type="entry name" value="Methyl-accepting chemotaxis protein (MCP) signaling domain"/>
    <property type="match status" value="1"/>
</dbReference>
<dbReference type="CDD" id="cd06225">
    <property type="entry name" value="HAMP"/>
    <property type="match status" value="1"/>
</dbReference>
<evidence type="ECO:0000256" key="1">
    <source>
        <dbReference type="ARBA" id="ARBA00004236"/>
    </source>
</evidence>
<dbReference type="PANTHER" id="PTHR32089:SF112">
    <property type="entry name" value="LYSOZYME-LIKE PROTEIN-RELATED"/>
    <property type="match status" value="1"/>
</dbReference>
<dbReference type="InterPro" id="IPR024478">
    <property type="entry name" value="HlyB_4HB_MCP"/>
</dbReference>
<dbReference type="PROSITE" id="PS50885">
    <property type="entry name" value="HAMP"/>
    <property type="match status" value="1"/>
</dbReference>
<feature type="domain" description="Methyl-accepting transducer" evidence="8">
    <location>
        <begin position="283"/>
        <end position="540"/>
    </location>
</feature>
<dbReference type="InterPro" id="IPR004089">
    <property type="entry name" value="MCPsignal_dom"/>
</dbReference>
<dbReference type="Pfam" id="PF00015">
    <property type="entry name" value="MCPsignal"/>
    <property type="match status" value="1"/>
</dbReference>
<dbReference type="Gene3D" id="1.10.287.950">
    <property type="entry name" value="Methyl-accepting chemotaxis protein"/>
    <property type="match status" value="1"/>
</dbReference>
<dbReference type="InterPro" id="IPR003660">
    <property type="entry name" value="HAMP_dom"/>
</dbReference>
<comment type="similarity">
    <text evidence="5">Belongs to the methyl-accepting chemotaxis (MCP) protein family.</text>
</comment>
<dbReference type="Pfam" id="PF12729">
    <property type="entry name" value="4HB_MCP_1"/>
    <property type="match status" value="1"/>
</dbReference>
<accession>A0ABV6DEF8</accession>
<keyword evidence="3 7" id="KW-0472">Membrane</keyword>
<keyword evidence="4 6" id="KW-0807">Transducer</keyword>
<evidence type="ECO:0000259" key="9">
    <source>
        <dbReference type="PROSITE" id="PS50885"/>
    </source>
</evidence>
<dbReference type="SMART" id="SM00283">
    <property type="entry name" value="MA"/>
    <property type="match status" value="1"/>
</dbReference>
<dbReference type="Pfam" id="PF00672">
    <property type="entry name" value="HAMP"/>
    <property type="match status" value="1"/>
</dbReference>
<evidence type="ECO:0000259" key="8">
    <source>
        <dbReference type="PROSITE" id="PS50111"/>
    </source>
</evidence>
<feature type="domain" description="HAMP" evidence="9">
    <location>
        <begin position="211"/>
        <end position="264"/>
    </location>
</feature>
<gene>
    <name evidence="10" type="ORF">ACFFK0_01005</name>
</gene>
<evidence type="ECO:0000256" key="6">
    <source>
        <dbReference type="PROSITE-ProRule" id="PRU00284"/>
    </source>
</evidence>
<comment type="subcellular location">
    <subcellularLocation>
        <location evidence="1">Cell membrane</location>
    </subcellularLocation>
</comment>
<protein>
    <submittedName>
        <fullName evidence="10">Methyl-accepting chemotaxis protein</fullName>
    </submittedName>
</protein>
<dbReference type="RefSeq" id="WP_377467730.1">
    <property type="nucleotide sequence ID" value="NZ_JBHLWN010000008.1"/>
</dbReference>
<evidence type="ECO:0000256" key="2">
    <source>
        <dbReference type="ARBA" id="ARBA00022475"/>
    </source>
</evidence>
<dbReference type="PANTHER" id="PTHR32089">
    <property type="entry name" value="METHYL-ACCEPTING CHEMOTAXIS PROTEIN MCPB"/>
    <property type="match status" value="1"/>
</dbReference>
<keyword evidence="7" id="KW-0812">Transmembrane</keyword>
<evidence type="ECO:0000256" key="7">
    <source>
        <dbReference type="SAM" id="Phobius"/>
    </source>
</evidence>
<keyword evidence="11" id="KW-1185">Reference proteome</keyword>